<comment type="caution">
    <text evidence="2">The sequence shown here is derived from an EMBL/GenBank/DDBJ whole genome shotgun (WGS) entry which is preliminary data.</text>
</comment>
<dbReference type="Proteomes" id="UP000801492">
    <property type="component" value="Unassembled WGS sequence"/>
</dbReference>
<feature type="compositionally biased region" description="Polar residues" evidence="1">
    <location>
        <begin position="140"/>
        <end position="150"/>
    </location>
</feature>
<protein>
    <submittedName>
        <fullName evidence="2">Uncharacterized protein</fullName>
    </submittedName>
</protein>
<feature type="region of interest" description="Disordered" evidence="1">
    <location>
        <begin position="140"/>
        <end position="161"/>
    </location>
</feature>
<dbReference type="OrthoDB" id="6773658at2759"/>
<evidence type="ECO:0000256" key="1">
    <source>
        <dbReference type="SAM" id="MobiDB-lite"/>
    </source>
</evidence>
<evidence type="ECO:0000313" key="2">
    <source>
        <dbReference type="EMBL" id="KAF2886633.1"/>
    </source>
</evidence>
<name>A0A8K0G5S4_IGNLU</name>
<sequence length="161" mass="19214">MTILIEKTNEYYLPLSLAFVHYEETFDAMELWTVEQAMNNNRIDSNTLEDEHEKDQTNDNIAEIRNTQVNNCALETMDKYVYLRQITKLNKENETAKVTRRTRLAWVEFEMLKNHKPLQYLKSRVFNQCILPILTSYQKSRQNGKTQKTMEVNLKDKKKET</sequence>
<keyword evidence="3" id="KW-1185">Reference proteome</keyword>
<accession>A0A8K0G5S4</accession>
<dbReference type="AlphaFoldDB" id="A0A8K0G5S4"/>
<gene>
    <name evidence="2" type="ORF">ILUMI_19540</name>
</gene>
<dbReference type="EMBL" id="VTPC01087066">
    <property type="protein sequence ID" value="KAF2886633.1"/>
    <property type="molecule type" value="Genomic_DNA"/>
</dbReference>
<proteinExistence type="predicted"/>
<evidence type="ECO:0000313" key="3">
    <source>
        <dbReference type="Proteomes" id="UP000801492"/>
    </source>
</evidence>
<organism evidence="2 3">
    <name type="scientific">Ignelater luminosus</name>
    <name type="common">Cucubano</name>
    <name type="synonym">Pyrophorus luminosus</name>
    <dbReference type="NCBI Taxonomy" id="2038154"/>
    <lineage>
        <taxon>Eukaryota</taxon>
        <taxon>Metazoa</taxon>
        <taxon>Ecdysozoa</taxon>
        <taxon>Arthropoda</taxon>
        <taxon>Hexapoda</taxon>
        <taxon>Insecta</taxon>
        <taxon>Pterygota</taxon>
        <taxon>Neoptera</taxon>
        <taxon>Endopterygota</taxon>
        <taxon>Coleoptera</taxon>
        <taxon>Polyphaga</taxon>
        <taxon>Elateriformia</taxon>
        <taxon>Elateroidea</taxon>
        <taxon>Elateridae</taxon>
        <taxon>Agrypninae</taxon>
        <taxon>Pyrophorini</taxon>
        <taxon>Ignelater</taxon>
    </lineage>
</organism>
<reference evidence="2" key="1">
    <citation type="submission" date="2019-08" db="EMBL/GenBank/DDBJ databases">
        <title>The genome of the North American firefly Photinus pyralis.</title>
        <authorList>
            <consortium name="Photinus pyralis genome working group"/>
            <person name="Fallon T.R."/>
            <person name="Sander Lower S.E."/>
            <person name="Weng J.-K."/>
        </authorList>
    </citation>
    <scope>NUCLEOTIDE SEQUENCE</scope>
    <source>
        <strain evidence="2">TRF0915ILg1</strain>
        <tissue evidence="2">Whole body</tissue>
    </source>
</reference>